<feature type="transmembrane region" description="Helical" evidence="1">
    <location>
        <begin position="87"/>
        <end position="109"/>
    </location>
</feature>
<reference evidence="3 4" key="1">
    <citation type="submission" date="2018-07" db="EMBL/GenBank/DDBJ databases">
        <title>Crenobacter cavernae sp. nov., isolated from a karst cave.</title>
        <authorList>
            <person name="Zhu H."/>
        </authorList>
    </citation>
    <scope>NUCLEOTIDE SEQUENCE [LARGE SCALE GENOMIC DNA]</scope>
    <source>
        <strain evidence="3 4">K1W11S-77</strain>
    </source>
</reference>
<dbReference type="PANTHER" id="PTHR37461">
    <property type="entry name" value="ANTI-SIGMA-K FACTOR RSKA"/>
    <property type="match status" value="1"/>
</dbReference>
<evidence type="ECO:0000259" key="2">
    <source>
        <dbReference type="Pfam" id="PF10099"/>
    </source>
</evidence>
<dbReference type="RefSeq" id="WP_115433983.1">
    <property type="nucleotide sequence ID" value="NZ_CP031337.1"/>
</dbReference>
<keyword evidence="1" id="KW-1133">Transmembrane helix</keyword>
<dbReference type="InterPro" id="IPR018764">
    <property type="entry name" value="RskA_C"/>
</dbReference>
<evidence type="ECO:0000313" key="4">
    <source>
        <dbReference type="Proteomes" id="UP000254537"/>
    </source>
</evidence>
<keyword evidence="1" id="KW-0472">Membrane</keyword>
<dbReference type="EMBL" id="CP031337">
    <property type="protein sequence ID" value="AXK40053.1"/>
    <property type="molecule type" value="Genomic_DNA"/>
</dbReference>
<dbReference type="Pfam" id="PF10099">
    <property type="entry name" value="RskA_C"/>
    <property type="match status" value="1"/>
</dbReference>
<protein>
    <recommendedName>
        <fullName evidence="2">Anti-sigma K factor RskA C-terminal domain-containing protein</fullName>
    </recommendedName>
</protein>
<dbReference type="AlphaFoldDB" id="A0A345Y801"/>
<name>A0A345Y801_9NEIS</name>
<dbReference type="GO" id="GO:0006417">
    <property type="term" value="P:regulation of translation"/>
    <property type="evidence" value="ECO:0007669"/>
    <property type="project" value="TreeGrafter"/>
</dbReference>
<feature type="domain" description="Anti-sigma K factor RskA C-terminal" evidence="2">
    <location>
        <begin position="94"/>
        <end position="212"/>
    </location>
</feature>
<evidence type="ECO:0000313" key="3">
    <source>
        <dbReference type="EMBL" id="AXK40053.1"/>
    </source>
</evidence>
<proteinExistence type="predicted"/>
<dbReference type="GO" id="GO:0016989">
    <property type="term" value="F:sigma factor antagonist activity"/>
    <property type="evidence" value="ECO:0007669"/>
    <property type="project" value="TreeGrafter"/>
</dbReference>
<gene>
    <name evidence="3" type="ORF">DWG20_11705</name>
</gene>
<accession>A0A345Y801</accession>
<dbReference type="Proteomes" id="UP000254537">
    <property type="component" value="Chromosome"/>
</dbReference>
<organism evidence="3 4">
    <name type="scientific">Crenobacter cavernae</name>
    <dbReference type="NCBI Taxonomy" id="2290923"/>
    <lineage>
        <taxon>Bacteria</taxon>
        <taxon>Pseudomonadati</taxon>
        <taxon>Pseudomonadota</taxon>
        <taxon>Betaproteobacteria</taxon>
        <taxon>Neisseriales</taxon>
        <taxon>Neisseriaceae</taxon>
        <taxon>Crenobacter</taxon>
    </lineage>
</organism>
<dbReference type="KEGG" id="ccah:DWG20_11705"/>
<keyword evidence="1" id="KW-0812">Transmembrane</keyword>
<sequence>MNYLTPQRRRPLAARYVAGTLRGAARRRFERLLTAHPSLAAEVAAIDAALAPLDAAIAPIAPPASLWRGIEHRLGWQNSASGFLSRWSFALGGFASALLLVFLATPMLAPRTVPTPLAVLQNAGGTPMLVVSRNADTGELYAGALTRDTPPGDRVLELWALPKQGAPRSLGVIGDAARPLAGDAAQLADARGLAVSVEPPGGAPHGQPTGPIVYTGVLDHI</sequence>
<dbReference type="GO" id="GO:0005886">
    <property type="term" value="C:plasma membrane"/>
    <property type="evidence" value="ECO:0007669"/>
    <property type="project" value="InterPro"/>
</dbReference>
<dbReference type="PANTHER" id="PTHR37461:SF1">
    <property type="entry name" value="ANTI-SIGMA-K FACTOR RSKA"/>
    <property type="match status" value="1"/>
</dbReference>
<dbReference type="InterPro" id="IPR051474">
    <property type="entry name" value="Anti-sigma-K/W_factor"/>
</dbReference>
<dbReference type="OrthoDB" id="8617430at2"/>
<evidence type="ECO:0000256" key="1">
    <source>
        <dbReference type="SAM" id="Phobius"/>
    </source>
</evidence>